<evidence type="ECO:0000313" key="5">
    <source>
        <dbReference type="Proteomes" id="UP000282007"/>
    </source>
</evidence>
<dbReference type="Pfam" id="PF12850">
    <property type="entry name" value="Metallophos_2"/>
    <property type="match status" value="1"/>
</dbReference>
<dbReference type="PANTHER" id="PTHR30337:SF0">
    <property type="entry name" value="NUCLEASE SBCCD SUBUNIT D"/>
    <property type="match status" value="1"/>
</dbReference>
<organism evidence="3 4">
    <name type="scientific">Haloplanus aerogenes</name>
    <dbReference type="NCBI Taxonomy" id="660522"/>
    <lineage>
        <taxon>Archaea</taxon>
        <taxon>Methanobacteriati</taxon>
        <taxon>Methanobacteriota</taxon>
        <taxon>Stenosarchaea group</taxon>
        <taxon>Halobacteria</taxon>
        <taxon>Halobacteriales</taxon>
        <taxon>Haloferacaceae</taxon>
        <taxon>Haloplanus</taxon>
    </lineage>
</organism>
<sequence>MIVEVTAVDWDAGSSRRAIVALVDHAGNEFKLVDYDGAELTIDWKPNHRYRISGCNVNKGGADYPVALEPSKRTRVESLGPSEDHTSLLVVGDTHVGRTNHPKMEARIDPVEAFATAVDYGIECGVDAVVHVGDIFHESASEGEATAVDQRVFALLEDASIPFYYVRGNHTAEQGEGVLTKRPLVSNLDTGGERIGSDVRVFGIDHAEEGELPWKRLSFPSRVSEPISILVVHQTLRQLSGPTAKSVDLDRIQRRFGGQFDLVVSGHHHDATMETRSGTTVMYTGAAERMSKNQDSTDRVAWLVTSAGSSVAIERYDIP</sequence>
<dbReference type="SUPFAM" id="SSF56300">
    <property type="entry name" value="Metallo-dependent phosphatases"/>
    <property type="match status" value="1"/>
</dbReference>
<dbReference type="KEGG" id="haer:DU502_11870"/>
<proteinExistence type="predicted"/>
<feature type="domain" description="Calcineurin-like phosphoesterase" evidence="1">
    <location>
        <begin position="88"/>
        <end position="295"/>
    </location>
</feature>
<dbReference type="GeneID" id="38471994"/>
<dbReference type="InterPro" id="IPR024654">
    <property type="entry name" value="Calcineurin-like_PHP_lpxH"/>
</dbReference>
<keyword evidence="5" id="KW-1185">Reference proteome</keyword>
<name>A0A3M0CHA8_9EURY</name>
<reference evidence="3" key="3">
    <citation type="submission" date="2018-10" db="EMBL/GenBank/DDBJ databases">
        <authorList>
            <person name="Whitman W."/>
            <person name="Huntemann M."/>
            <person name="Clum A."/>
            <person name="Pillay M."/>
            <person name="Palaniappan K."/>
            <person name="Varghese N."/>
            <person name="Mikhailova N."/>
            <person name="Stamatis D."/>
            <person name="Reddy T."/>
            <person name="Daum C."/>
            <person name="Shapiro N."/>
            <person name="Ivanova N."/>
            <person name="Kyrpides N."/>
            <person name="Woyke T."/>
        </authorList>
    </citation>
    <scope>NUCLEOTIDE SEQUENCE</scope>
    <source>
        <strain evidence="3">CGMCC 1.10124</strain>
    </source>
</reference>
<reference evidence="3 4" key="1">
    <citation type="journal article" date="2015" name="Stand. Genomic Sci.">
        <title>Genomic Encyclopedia of Bacterial and Archaeal Type Strains, Phase III: the genomes of soil and plant-associated and newly described type strains.</title>
        <authorList>
            <person name="Whitman W.B."/>
            <person name="Woyke T."/>
            <person name="Klenk H.P."/>
            <person name="Zhou Y."/>
            <person name="Lilburn T.G."/>
            <person name="Beck B.J."/>
            <person name="De Vos P."/>
            <person name="Vandamme P."/>
            <person name="Eisen J.A."/>
            <person name="Garrity G."/>
            <person name="Hugenholtz P."/>
            <person name="Kyrpides N.C."/>
        </authorList>
    </citation>
    <scope>NUCLEOTIDE SEQUENCE [LARGE SCALE GENOMIC DNA]</scope>
    <source>
        <strain evidence="3 4">CGMCC 1.10124</strain>
    </source>
</reference>
<dbReference type="EMBL" id="CP034145">
    <property type="protein sequence ID" value="AZH26015.1"/>
    <property type="molecule type" value="Genomic_DNA"/>
</dbReference>
<evidence type="ECO:0000313" key="2">
    <source>
        <dbReference type="EMBL" id="AZH26015.1"/>
    </source>
</evidence>
<dbReference type="PANTHER" id="PTHR30337">
    <property type="entry name" value="COMPONENT OF ATP-DEPENDENT DSDNA EXONUCLEASE"/>
    <property type="match status" value="1"/>
</dbReference>
<protein>
    <submittedName>
        <fullName evidence="3">Calcineurin-like phosphoesterase family protein</fullName>
    </submittedName>
</protein>
<reference evidence="2 5" key="2">
    <citation type="submission" date="2018-07" db="EMBL/GenBank/DDBJ databases">
        <title>Genome sequences of Haloplanus aerogenes JCM 16430T.</title>
        <authorList>
            <person name="Kim Y.B."/>
            <person name="Roh S.W."/>
        </authorList>
    </citation>
    <scope>NUCLEOTIDE SEQUENCE [LARGE SCALE GENOMIC DNA]</scope>
    <source>
        <strain evidence="2 5">JCM 16430</strain>
    </source>
</reference>
<dbReference type="Proteomes" id="UP000277326">
    <property type="component" value="Unassembled WGS sequence"/>
</dbReference>
<gene>
    <name evidence="3" type="ORF">ATH50_3671</name>
    <name evidence="2" type="ORF">DU502_11870</name>
</gene>
<dbReference type="EMBL" id="REFS01000012">
    <property type="protein sequence ID" value="RMB08255.1"/>
    <property type="molecule type" value="Genomic_DNA"/>
</dbReference>
<dbReference type="AlphaFoldDB" id="A0A3M0CHA8"/>
<dbReference type="OrthoDB" id="11638at2157"/>
<evidence type="ECO:0000259" key="1">
    <source>
        <dbReference type="Pfam" id="PF12850"/>
    </source>
</evidence>
<evidence type="ECO:0000313" key="4">
    <source>
        <dbReference type="Proteomes" id="UP000277326"/>
    </source>
</evidence>
<dbReference type="InterPro" id="IPR050535">
    <property type="entry name" value="DNA_Repair-Maintenance_Comp"/>
</dbReference>
<dbReference type="RefSeq" id="WP_121922173.1">
    <property type="nucleotide sequence ID" value="NZ_CP034145.1"/>
</dbReference>
<dbReference type="InterPro" id="IPR029052">
    <property type="entry name" value="Metallo-depent_PP-like"/>
</dbReference>
<dbReference type="Proteomes" id="UP000282007">
    <property type="component" value="Chromosome"/>
</dbReference>
<evidence type="ECO:0000313" key="3">
    <source>
        <dbReference type="EMBL" id="RMB08255.1"/>
    </source>
</evidence>
<dbReference type="Gene3D" id="3.60.21.10">
    <property type="match status" value="1"/>
</dbReference>
<accession>A0A3M0CHA8</accession>